<keyword evidence="1" id="KW-0472">Membrane</keyword>
<sequence length="115" mass="12350">MKLKNLSLIILLGLIILLSTQAGICAEEIAQHVPAAAEAIPLKQAAGITLTATKFIVTMLGVVLSSVIIWAGLSIYNKFFVKSSLKNGALPEDTLNTPKTIQEAVTFFVKKNKLK</sequence>
<name>A0A9D1JMR3_9BACT</name>
<evidence type="ECO:0000313" key="3">
    <source>
        <dbReference type="Proteomes" id="UP000823928"/>
    </source>
</evidence>
<feature type="transmembrane region" description="Helical" evidence="1">
    <location>
        <begin position="55"/>
        <end position="76"/>
    </location>
</feature>
<gene>
    <name evidence="2" type="ORF">IAC10_06695</name>
</gene>
<keyword evidence="1" id="KW-1133">Transmembrane helix</keyword>
<keyword evidence="1" id="KW-0812">Transmembrane</keyword>
<reference evidence="2" key="1">
    <citation type="submission" date="2020-10" db="EMBL/GenBank/DDBJ databases">
        <authorList>
            <person name="Gilroy R."/>
        </authorList>
    </citation>
    <scope>NUCLEOTIDE SEQUENCE</scope>
    <source>
        <strain evidence="2">6276</strain>
    </source>
</reference>
<dbReference type="EMBL" id="DVIU01000135">
    <property type="protein sequence ID" value="HIS36302.1"/>
    <property type="molecule type" value="Genomic_DNA"/>
</dbReference>
<organism evidence="2 3">
    <name type="scientific">Candidatus Scatousia excrementigallinarum</name>
    <dbReference type="NCBI Taxonomy" id="2840935"/>
    <lineage>
        <taxon>Bacteria</taxon>
        <taxon>Candidatus Scatousia</taxon>
    </lineage>
</organism>
<dbReference type="Proteomes" id="UP000823928">
    <property type="component" value="Unassembled WGS sequence"/>
</dbReference>
<accession>A0A9D1JMR3</accession>
<dbReference type="AlphaFoldDB" id="A0A9D1JMR3"/>
<evidence type="ECO:0000256" key="1">
    <source>
        <dbReference type="SAM" id="Phobius"/>
    </source>
</evidence>
<reference evidence="2" key="2">
    <citation type="journal article" date="2021" name="PeerJ">
        <title>Extensive microbial diversity within the chicken gut microbiome revealed by metagenomics and culture.</title>
        <authorList>
            <person name="Gilroy R."/>
            <person name="Ravi A."/>
            <person name="Getino M."/>
            <person name="Pursley I."/>
            <person name="Horton D.L."/>
            <person name="Alikhan N.F."/>
            <person name="Baker D."/>
            <person name="Gharbi K."/>
            <person name="Hall N."/>
            <person name="Watson M."/>
            <person name="Adriaenssens E.M."/>
            <person name="Foster-Nyarko E."/>
            <person name="Jarju S."/>
            <person name="Secka A."/>
            <person name="Antonio M."/>
            <person name="Oren A."/>
            <person name="Chaudhuri R.R."/>
            <person name="La Ragione R."/>
            <person name="Hildebrand F."/>
            <person name="Pallen M.J."/>
        </authorList>
    </citation>
    <scope>NUCLEOTIDE SEQUENCE</scope>
    <source>
        <strain evidence="2">6276</strain>
    </source>
</reference>
<proteinExistence type="predicted"/>
<comment type="caution">
    <text evidence="2">The sequence shown here is derived from an EMBL/GenBank/DDBJ whole genome shotgun (WGS) entry which is preliminary data.</text>
</comment>
<evidence type="ECO:0000313" key="2">
    <source>
        <dbReference type="EMBL" id="HIS36302.1"/>
    </source>
</evidence>
<protein>
    <submittedName>
        <fullName evidence="2">Uncharacterized protein</fullName>
    </submittedName>
</protein>